<accession>A0ABX9S4X5</accession>
<sequence>MKLQNGPVLCPHCDSMSAYCEIDRLCAIRARASEGEHPQEWASILTVHKKKAFCLTCHQSIVVSTTLP</sequence>
<evidence type="ECO:0000313" key="1">
    <source>
        <dbReference type="EMBL" id="RKR65527.1"/>
    </source>
</evidence>
<name>A0ABX9S4X5_9ENTR</name>
<organism evidence="1 2">
    <name type="scientific">Yokenella regensburgei</name>
    <dbReference type="NCBI Taxonomy" id="158877"/>
    <lineage>
        <taxon>Bacteria</taxon>
        <taxon>Pseudomonadati</taxon>
        <taxon>Pseudomonadota</taxon>
        <taxon>Gammaproteobacteria</taxon>
        <taxon>Enterobacterales</taxon>
        <taxon>Enterobacteriaceae</taxon>
        <taxon>Yokenella</taxon>
    </lineage>
</organism>
<dbReference type="RefSeq" id="WP_120816676.1">
    <property type="nucleotide sequence ID" value="NZ_RBIZ01000003.1"/>
</dbReference>
<dbReference type="GeneID" id="71769430"/>
<reference evidence="1 2" key="1">
    <citation type="submission" date="2018-10" db="EMBL/GenBank/DDBJ databases">
        <title>Genomic Encyclopedia of Type Strains, Phase IV (KMG-IV): sequencing the most valuable type-strain genomes for metagenomic binning, comparative biology and taxonomic classification.</title>
        <authorList>
            <person name="Goeker M."/>
        </authorList>
    </citation>
    <scope>NUCLEOTIDE SEQUENCE [LARGE SCALE GENOMIC DNA]</scope>
    <source>
        <strain evidence="1 2">DSM 5079</strain>
    </source>
</reference>
<evidence type="ECO:0008006" key="3">
    <source>
        <dbReference type="Google" id="ProtNLM"/>
    </source>
</evidence>
<dbReference type="EMBL" id="RBIZ01000003">
    <property type="protein sequence ID" value="RKR65527.1"/>
    <property type="molecule type" value="Genomic_DNA"/>
</dbReference>
<keyword evidence="2" id="KW-1185">Reference proteome</keyword>
<comment type="caution">
    <text evidence="1">The sequence shown here is derived from an EMBL/GenBank/DDBJ whole genome shotgun (WGS) entry which is preliminary data.</text>
</comment>
<dbReference type="Proteomes" id="UP000267341">
    <property type="component" value="Unassembled WGS sequence"/>
</dbReference>
<protein>
    <recommendedName>
        <fullName evidence="3">Cytoplasmic protein</fullName>
    </recommendedName>
</protein>
<evidence type="ECO:0000313" key="2">
    <source>
        <dbReference type="Proteomes" id="UP000267341"/>
    </source>
</evidence>
<proteinExistence type="predicted"/>
<gene>
    <name evidence="1" type="ORF">C7387_2272</name>
</gene>